<evidence type="ECO:0000313" key="2">
    <source>
        <dbReference type="Proteomes" id="UP000622610"/>
    </source>
</evidence>
<dbReference type="AlphaFoldDB" id="A0A917JF00"/>
<organism evidence="1 2">
    <name type="scientific">Enterococcus alcedinis</name>
    <dbReference type="NCBI Taxonomy" id="1274384"/>
    <lineage>
        <taxon>Bacteria</taxon>
        <taxon>Bacillati</taxon>
        <taxon>Bacillota</taxon>
        <taxon>Bacilli</taxon>
        <taxon>Lactobacillales</taxon>
        <taxon>Enterococcaceae</taxon>
        <taxon>Enterococcus</taxon>
    </lineage>
</organism>
<sequence length="94" mass="11305">MFWMIVIPFVLITMTLAMLVHSILEKYYALLFTDKTDYTFKCSACQTEYQLSGDEVKKHIHPKWLFLTKKKKYRFTCPNCQTKAIQEKRQTTYH</sequence>
<gene>
    <name evidence="1" type="ORF">GCM10011482_12920</name>
</gene>
<proteinExistence type="predicted"/>
<keyword evidence="2" id="KW-1185">Reference proteome</keyword>
<protein>
    <submittedName>
        <fullName evidence="1">Uncharacterized protein</fullName>
    </submittedName>
</protein>
<comment type="caution">
    <text evidence="1">The sequence shown here is derived from an EMBL/GenBank/DDBJ whole genome shotgun (WGS) entry which is preliminary data.</text>
</comment>
<dbReference type="RefSeq" id="WP_188367479.1">
    <property type="nucleotide sequence ID" value="NZ_BMDT01000005.1"/>
</dbReference>
<name>A0A917JF00_9ENTE</name>
<dbReference type="Proteomes" id="UP000622610">
    <property type="component" value="Unassembled WGS sequence"/>
</dbReference>
<dbReference type="EMBL" id="BMDT01000005">
    <property type="protein sequence ID" value="GGI65638.1"/>
    <property type="molecule type" value="Genomic_DNA"/>
</dbReference>
<evidence type="ECO:0000313" key="1">
    <source>
        <dbReference type="EMBL" id="GGI65638.1"/>
    </source>
</evidence>
<reference evidence="1" key="2">
    <citation type="submission" date="2020-09" db="EMBL/GenBank/DDBJ databases">
        <authorList>
            <person name="Sun Q."/>
            <person name="Sedlacek I."/>
        </authorList>
    </citation>
    <scope>NUCLEOTIDE SEQUENCE</scope>
    <source>
        <strain evidence="1">CCM 8433</strain>
    </source>
</reference>
<accession>A0A917JF00</accession>
<reference evidence="1" key="1">
    <citation type="journal article" date="2014" name="Int. J. Syst. Evol. Microbiol.">
        <title>Complete genome sequence of Corynebacterium casei LMG S-19264T (=DSM 44701T), isolated from a smear-ripened cheese.</title>
        <authorList>
            <consortium name="US DOE Joint Genome Institute (JGI-PGF)"/>
            <person name="Walter F."/>
            <person name="Albersmeier A."/>
            <person name="Kalinowski J."/>
            <person name="Ruckert C."/>
        </authorList>
    </citation>
    <scope>NUCLEOTIDE SEQUENCE</scope>
    <source>
        <strain evidence="1">CCM 8433</strain>
    </source>
</reference>